<dbReference type="RefSeq" id="WP_167163394.1">
    <property type="nucleotide sequence ID" value="NZ_JAANOW010000003.1"/>
</dbReference>
<name>A0A7X5ZF92_9MYCO</name>
<evidence type="ECO:0000313" key="2">
    <source>
        <dbReference type="Proteomes" id="UP000547444"/>
    </source>
</evidence>
<dbReference type="EMBL" id="JAANOW010000003">
    <property type="protein sequence ID" value="NIH98039.1"/>
    <property type="molecule type" value="Genomic_DNA"/>
</dbReference>
<organism evidence="1 2">
    <name type="scientific">Mycolicibacterium fluoranthenivorans</name>
    <dbReference type="NCBI Taxonomy" id="258505"/>
    <lineage>
        <taxon>Bacteria</taxon>
        <taxon>Bacillati</taxon>
        <taxon>Actinomycetota</taxon>
        <taxon>Actinomycetes</taxon>
        <taxon>Mycobacteriales</taxon>
        <taxon>Mycobacteriaceae</taxon>
        <taxon>Mycolicibacterium</taxon>
    </lineage>
</organism>
<reference evidence="1 2" key="1">
    <citation type="submission" date="2020-03" db="EMBL/GenBank/DDBJ databases">
        <title>Sequencing the genomes of 1000 actinobacteria strains.</title>
        <authorList>
            <person name="Klenk H.-P."/>
        </authorList>
    </citation>
    <scope>NUCLEOTIDE SEQUENCE [LARGE SCALE GENOMIC DNA]</scope>
    <source>
        <strain evidence="1 2">DSM 44556</strain>
    </source>
</reference>
<dbReference type="Proteomes" id="UP000547444">
    <property type="component" value="Unassembled WGS sequence"/>
</dbReference>
<accession>A0A7X5ZF92</accession>
<evidence type="ECO:0000313" key="1">
    <source>
        <dbReference type="EMBL" id="NIH98039.1"/>
    </source>
</evidence>
<comment type="caution">
    <text evidence="1">The sequence shown here is derived from an EMBL/GenBank/DDBJ whole genome shotgun (WGS) entry which is preliminary data.</text>
</comment>
<proteinExistence type="predicted"/>
<keyword evidence="2" id="KW-1185">Reference proteome</keyword>
<protein>
    <submittedName>
        <fullName evidence="1">Uncharacterized protein</fullName>
    </submittedName>
</protein>
<gene>
    <name evidence="1" type="ORF">FHU31_005045</name>
</gene>
<dbReference type="AlphaFoldDB" id="A0A7X5ZF92"/>
<sequence length="218" mass="22444">MVTATRQRRRNHTKPNVAGLTSWGYASFTASVTPPDISSLALNAGAGAVAVDANRRLQPAFTGASSTFYSAARGPAMDDGPYKVSAGHGGGTSSTDRGYGPGYSNGDGSIAVFATCFQSGSGRLFTAIGGTITQRSTGSTATSATGTDVIDIRYAVSGSDIVYTVYKNGTATNLTWTDTDAAIVGIPGRYPIDVLRSIRTAGTNYQSPGSDLFQAVML</sequence>